<dbReference type="GO" id="GO:0005737">
    <property type="term" value="C:cytoplasm"/>
    <property type="evidence" value="ECO:0007669"/>
    <property type="project" value="TreeGrafter"/>
</dbReference>
<evidence type="ECO:0000313" key="9">
    <source>
        <dbReference type="Proteomes" id="UP000298484"/>
    </source>
</evidence>
<feature type="binding site" evidence="6">
    <location>
        <position position="61"/>
    </location>
    <ligand>
        <name>Zn(2+)</name>
        <dbReference type="ChEBI" id="CHEBI:29105"/>
        <label>1</label>
    </ligand>
</feature>
<comment type="function">
    <text evidence="1 6">Catalyzes the reversible cyclization of carbamoyl aspartate to dihydroorotate.</text>
</comment>
<dbReference type="InterPro" id="IPR004722">
    <property type="entry name" value="DHOase"/>
</dbReference>
<dbReference type="InterPro" id="IPR032466">
    <property type="entry name" value="Metal_Hydrolase"/>
</dbReference>
<dbReference type="GO" id="GO:0004151">
    <property type="term" value="F:dihydroorotase activity"/>
    <property type="evidence" value="ECO:0007669"/>
    <property type="project" value="UniProtKB-UniRule"/>
</dbReference>
<feature type="active site" evidence="6">
    <location>
        <position position="304"/>
    </location>
</feature>
<organism evidence="8 9">
    <name type="scientific">Lentibacillus salicampi</name>
    <dbReference type="NCBI Taxonomy" id="175306"/>
    <lineage>
        <taxon>Bacteria</taxon>
        <taxon>Bacillati</taxon>
        <taxon>Bacillota</taxon>
        <taxon>Bacilli</taxon>
        <taxon>Bacillales</taxon>
        <taxon>Bacillaceae</taxon>
        <taxon>Lentibacillus</taxon>
    </lineage>
</organism>
<dbReference type="Pfam" id="PF12890">
    <property type="entry name" value="DHOase"/>
    <property type="match status" value="1"/>
</dbReference>
<evidence type="ECO:0000256" key="3">
    <source>
        <dbReference type="ARBA" id="ARBA00022723"/>
    </source>
</evidence>
<feature type="binding site" evidence="6">
    <location>
        <position position="151"/>
    </location>
    <ligand>
        <name>Zn(2+)</name>
        <dbReference type="ChEBI" id="CHEBI:29105"/>
        <label>2</label>
    </ligand>
</feature>
<comment type="pathway">
    <text evidence="6">Pyrimidine metabolism; UMP biosynthesis via de novo pathway; (S)-dihydroorotate from bicarbonate: step 3/3.</text>
</comment>
<feature type="binding site" evidence="6">
    <location>
        <position position="277"/>
    </location>
    <ligand>
        <name>substrate</name>
    </ligand>
</feature>
<evidence type="ECO:0000256" key="4">
    <source>
        <dbReference type="ARBA" id="ARBA00022801"/>
    </source>
</evidence>
<feature type="binding site" evidence="6">
    <location>
        <position position="151"/>
    </location>
    <ligand>
        <name>Zn(2+)</name>
        <dbReference type="ChEBI" id="CHEBI:29105"/>
        <label>1</label>
    </ligand>
</feature>
<dbReference type="InterPro" id="IPR002195">
    <property type="entry name" value="Dihydroorotase_CS"/>
</dbReference>
<dbReference type="Gene3D" id="3.20.20.140">
    <property type="entry name" value="Metal-dependent hydrolases"/>
    <property type="match status" value="1"/>
</dbReference>
<dbReference type="InterPro" id="IPR011059">
    <property type="entry name" value="Metal-dep_hydrolase_composite"/>
</dbReference>
<name>A0A4Y9AGT3_9BACI</name>
<dbReference type="Gene3D" id="2.30.40.10">
    <property type="entry name" value="Urease, subunit C, domain 1"/>
    <property type="match status" value="1"/>
</dbReference>
<feature type="binding site" evidence="6">
    <location>
        <position position="93"/>
    </location>
    <ligand>
        <name>substrate</name>
    </ligand>
</feature>
<keyword evidence="3 6" id="KW-0479">Metal-binding</keyword>
<comment type="caution">
    <text evidence="8">The sequence shown here is derived from an EMBL/GenBank/DDBJ whole genome shotgun (WGS) entry which is preliminary data.</text>
</comment>
<evidence type="ECO:0000256" key="1">
    <source>
        <dbReference type="ARBA" id="ARBA00002368"/>
    </source>
</evidence>
<evidence type="ECO:0000256" key="2">
    <source>
        <dbReference type="ARBA" id="ARBA00010286"/>
    </source>
</evidence>
<dbReference type="GO" id="GO:0004038">
    <property type="term" value="F:allantoinase activity"/>
    <property type="evidence" value="ECO:0007669"/>
    <property type="project" value="TreeGrafter"/>
</dbReference>
<dbReference type="EC" id="3.5.2.3" evidence="6"/>
<accession>A0A4Y9AGT3</accession>
<dbReference type="EMBL" id="SRHY01000001">
    <property type="protein sequence ID" value="TFJ94582.1"/>
    <property type="molecule type" value="Genomic_DNA"/>
</dbReference>
<feature type="binding site" evidence="6">
    <location>
        <position position="59"/>
    </location>
    <ligand>
        <name>Zn(2+)</name>
        <dbReference type="ChEBI" id="CHEBI:29105"/>
        <label>1</label>
    </ligand>
</feature>
<comment type="catalytic activity">
    <reaction evidence="6">
        <text>(S)-dihydroorotate + H2O = N-carbamoyl-L-aspartate + H(+)</text>
        <dbReference type="Rhea" id="RHEA:24296"/>
        <dbReference type="ChEBI" id="CHEBI:15377"/>
        <dbReference type="ChEBI" id="CHEBI:15378"/>
        <dbReference type="ChEBI" id="CHEBI:30864"/>
        <dbReference type="ChEBI" id="CHEBI:32814"/>
        <dbReference type="EC" id="3.5.2.3"/>
    </reaction>
</comment>
<gene>
    <name evidence="6" type="primary">pyrC</name>
    <name evidence="8" type="ORF">E4U82_01310</name>
</gene>
<evidence type="ECO:0000313" key="8">
    <source>
        <dbReference type="EMBL" id="TFJ94582.1"/>
    </source>
</evidence>
<dbReference type="HAMAP" id="MF_00220_B">
    <property type="entry name" value="PyrC_classI_B"/>
    <property type="match status" value="1"/>
</dbReference>
<dbReference type="RefSeq" id="WP_135108227.1">
    <property type="nucleotide sequence ID" value="NZ_SRHY01000001.1"/>
</dbReference>
<protein>
    <recommendedName>
        <fullName evidence="6">Dihydroorotase</fullName>
        <shortName evidence="6">DHOase</shortName>
        <ecNumber evidence="6">3.5.2.3</ecNumber>
    </recommendedName>
</protein>
<dbReference type="CDD" id="cd01317">
    <property type="entry name" value="DHOase_IIa"/>
    <property type="match status" value="1"/>
</dbReference>
<sequence length="427" mass="46376">MKILLKNVRRLLHDSQTEPCDIFIENGKIKRLGADLNEYADKRIDCENHMVFPGFIDVHVHLREPGGKHKETVKTGTKAASRGGFTTICAMPNTNPVPDNTGTFRALLEKIGRDACVRVLPYASITKGLKGEELTDITGLARTGSFAFTDDGAGIQTADKMLAAMREAAAAGQPITAHCEDNSLVHGGVVHHGLVSERFDLPGLSSLSESVQIARDVLLAEATGCHYHVCHVSAKESVRVIRNAKRAGIHVTAEVTPHHLLLNEEAIKENDAQFKMNPPLRSKADQQALLEGLLDGTIDVIATDHAPHTEAEKASGLRESPFGIVGLETAFPLLYTYLVKTKKVTLSALVDWLTVQPAKTFQLPYGVLQEGAAADLTIVDLNKTACLDKNTFYSKGKNTPFHGWQVQGIPLVTIAQGEIVYREGLDA</sequence>
<dbReference type="PROSITE" id="PS00483">
    <property type="entry name" value="DIHYDROOROTASE_2"/>
    <property type="match status" value="1"/>
</dbReference>
<feature type="binding site" evidence="6">
    <location>
        <position position="231"/>
    </location>
    <ligand>
        <name>Zn(2+)</name>
        <dbReference type="ChEBI" id="CHEBI:29105"/>
        <label>2</label>
    </ligand>
</feature>
<feature type="binding site" evidence="6">
    <location>
        <begin position="322"/>
        <end position="323"/>
    </location>
    <ligand>
        <name>substrate</name>
    </ligand>
</feature>
<dbReference type="InterPro" id="IPR024403">
    <property type="entry name" value="DHOase_cat"/>
</dbReference>
<dbReference type="Proteomes" id="UP000298484">
    <property type="component" value="Unassembled WGS sequence"/>
</dbReference>
<dbReference type="InterPro" id="IPR050138">
    <property type="entry name" value="DHOase/Allantoinase_Hydrolase"/>
</dbReference>
<evidence type="ECO:0000259" key="7">
    <source>
        <dbReference type="Pfam" id="PF12890"/>
    </source>
</evidence>
<dbReference type="PANTHER" id="PTHR43668">
    <property type="entry name" value="ALLANTOINASE"/>
    <property type="match status" value="1"/>
</dbReference>
<dbReference type="PROSITE" id="PS00482">
    <property type="entry name" value="DIHYDROOROTASE_1"/>
    <property type="match status" value="1"/>
</dbReference>
<keyword evidence="5 6" id="KW-0665">Pyrimidine biosynthesis</keyword>
<keyword evidence="6" id="KW-0862">Zinc</keyword>
<dbReference type="GO" id="GO:0044205">
    <property type="term" value="P:'de novo' UMP biosynthetic process"/>
    <property type="evidence" value="ECO:0007669"/>
    <property type="project" value="UniProtKB-UniRule"/>
</dbReference>
<dbReference type="AlphaFoldDB" id="A0A4Y9AGT3"/>
<feature type="binding site" evidence="6">
    <location>
        <position position="178"/>
    </location>
    <ligand>
        <name>Zn(2+)</name>
        <dbReference type="ChEBI" id="CHEBI:29105"/>
        <label>2</label>
    </ligand>
</feature>
<dbReference type="GO" id="GO:0008270">
    <property type="term" value="F:zinc ion binding"/>
    <property type="evidence" value="ECO:0007669"/>
    <property type="project" value="UniProtKB-UniRule"/>
</dbReference>
<dbReference type="SUPFAM" id="SSF51556">
    <property type="entry name" value="Metallo-dependent hydrolases"/>
    <property type="match status" value="1"/>
</dbReference>
<feature type="binding site" evidence="6">
    <location>
        <position position="308"/>
    </location>
    <ligand>
        <name>substrate</name>
    </ligand>
</feature>
<keyword evidence="4 6" id="KW-0378">Hydrolase</keyword>
<dbReference type="OrthoDB" id="9765462at2"/>
<feature type="domain" description="Dihydroorotase catalytic" evidence="7">
    <location>
        <begin position="50"/>
        <end position="237"/>
    </location>
</feature>
<evidence type="ECO:0000256" key="6">
    <source>
        <dbReference type="HAMAP-Rule" id="MF_00220"/>
    </source>
</evidence>
<proteinExistence type="inferred from homology"/>
<feature type="binding site" evidence="6">
    <location>
        <position position="304"/>
    </location>
    <ligand>
        <name>Zn(2+)</name>
        <dbReference type="ChEBI" id="CHEBI:29105"/>
        <label>1</label>
    </ligand>
</feature>
<dbReference type="SUPFAM" id="SSF51338">
    <property type="entry name" value="Composite domain of metallo-dependent hydrolases"/>
    <property type="match status" value="1"/>
</dbReference>
<reference evidence="8 9" key="1">
    <citation type="submission" date="2019-03" db="EMBL/GenBank/DDBJ databases">
        <title>Genome sequence of Lentibacillus salicampi ATCC BAA-719.</title>
        <authorList>
            <person name="Maclea K.S."/>
            <person name="Simoes Junior M."/>
        </authorList>
    </citation>
    <scope>NUCLEOTIDE SEQUENCE [LARGE SCALE GENOMIC DNA]</scope>
    <source>
        <strain evidence="8 9">ATCC BAA-719</strain>
    </source>
</reference>
<keyword evidence="9" id="KW-1185">Reference proteome</keyword>
<comment type="cofactor">
    <cofactor evidence="6">
        <name>Zn(2+)</name>
        <dbReference type="ChEBI" id="CHEBI:29105"/>
    </cofactor>
    <text evidence="6">Binds 2 Zn(2+) ions per subunit.</text>
</comment>
<dbReference type="PANTHER" id="PTHR43668:SF2">
    <property type="entry name" value="ALLANTOINASE"/>
    <property type="match status" value="1"/>
</dbReference>
<feature type="binding site" evidence="6">
    <location>
        <begin position="61"/>
        <end position="63"/>
    </location>
    <ligand>
        <name>substrate</name>
    </ligand>
</feature>
<comment type="similarity">
    <text evidence="2 6">Belongs to the metallo-dependent hydrolases superfamily. DHOase family. Class I DHOase subfamily.</text>
</comment>
<dbReference type="UniPathway" id="UPA00070">
    <property type="reaction ID" value="UER00117"/>
</dbReference>
<evidence type="ECO:0000256" key="5">
    <source>
        <dbReference type="ARBA" id="ARBA00022975"/>
    </source>
</evidence>
<dbReference type="NCBIfam" id="NF006837">
    <property type="entry name" value="PRK09357.1-2"/>
    <property type="match status" value="1"/>
</dbReference>
<dbReference type="GO" id="GO:0006145">
    <property type="term" value="P:purine nucleobase catabolic process"/>
    <property type="evidence" value="ECO:0007669"/>
    <property type="project" value="TreeGrafter"/>
</dbReference>
<dbReference type="NCBIfam" id="TIGR00857">
    <property type="entry name" value="pyrC_multi"/>
    <property type="match status" value="1"/>
</dbReference>